<keyword evidence="3" id="KW-0479">Metal-binding</keyword>
<comment type="pathway">
    <text evidence="7">Cofactor biosynthesis; tetrahydrofolylpolyglutamate biosynthesis.</text>
</comment>
<keyword evidence="4 7" id="KW-0547">Nucleotide-binding</keyword>
<evidence type="ECO:0000313" key="10">
    <source>
        <dbReference type="Proteomes" id="UP001590950"/>
    </source>
</evidence>
<dbReference type="EC" id="6.3.2.12" evidence="7"/>
<dbReference type="PANTHER" id="PTHR11136:SF0">
    <property type="entry name" value="DIHYDROFOLATE SYNTHETASE-RELATED"/>
    <property type="match status" value="1"/>
</dbReference>
<accession>A0ABR4A8H7</accession>
<dbReference type="InterPro" id="IPR001645">
    <property type="entry name" value="Folylpolyglutamate_synth"/>
</dbReference>
<dbReference type="PANTHER" id="PTHR11136">
    <property type="entry name" value="FOLYLPOLYGLUTAMATE SYNTHASE-RELATED"/>
    <property type="match status" value="1"/>
</dbReference>
<reference evidence="9 10" key="1">
    <citation type="submission" date="2024-09" db="EMBL/GenBank/DDBJ databases">
        <title>Rethinking Asexuality: The Enigmatic Case of Functional Sexual Genes in Lepraria (Stereocaulaceae).</title>
        <authorList>
            <person name="Doellman M."/>
            <person name="Sun Y."/>
            <person name="Barcenas-Pena A."/>
            <person name="Lumbsch H.T."/>
            <person name="Grewe F."/>
        </authorList>
    </citation>
    <scope>NUCLEOTIDE SEQUENCE [LARGE SCALE GENOMIC DNA]</scope>
    <source>
        <strain evidence="9 10">Mercado 3170</strain>
    </source>
</reference>
<keyword evidence="5 7" id="KW-0067">ATP-binding</keyword>
<dbReference type="SUPFAM" id="SSF53623">
    <property type="entry name" value="MurD-like peptide ligases, catalytic domain"/>
    <property type="match status" value="1"/>
</dbReference>
<evidence type="ECO:0000313" key="9">
    <source>
        <dbReference type="EMBL" id="KAL2041044.1"/>
    </source>
</evidence>
<evidence type="ECO:0000256" key="5">
    <source>
        <dbReference type="ARBA" id="ARBA00022840"/>
    </source>
</evidence>
<dbReference type="Proteomes" id="UP001590950">
    <property type="component" value="Unassembled WGS sequence"/>
</dbReference>
<dbReference type="PROSITE" id="PS01012">
    <property type="entry name" value="FOLYLPOLYGLU_SYNT_2"/>
    <property type="match status" value="1"/>
</dbReference>
<dbReference type="EMBL" id="JBEFKJ010000018">
    <property type="protein sequence ID" value="KAL2041044.1"/>
    <property type="molecule type" value="Genomic_DNA"/>
</dbReference>
<evidence type="ECO:0000256" key="2">
    <source>
        <dbReference type="ARBA" id="ARBA00022598"/>
    </source>
</evidence>
<keyword evidence="2 7" id="KW-0436">Ligase</keyword>
<keyword evidence="6" id="KW-0460">Magnesium</keyword>
<dbReference type="InterPro" id="IPR036615">
    <property type="entry name" value="Mur_ligase_C_dom_sf"/>
</dbReference>
<evidence type="ECO:0000256" key="1">
    <source>
        <dbReference type="ARBA" id="ARBA00008276"/>
    </source>
</evidence>
<gene>
    <name evidence="9" type="ORF">N7G274_005988</name>
</gene>
<evidence type="ECO:0000256" key="6">
    <source>
        <dbReference type="ARBA" id="ARBA00022842"/>
    </source>
</evidence>
<dbReference type="InterPro" id="IPR036565">
    <property type="entry name" value="Mur-like_cat_sf"/>
</dbReference>
<sequence>MIELGLARITRLLKDSPISWRAIHVAGTNGKGSVCAYASAMLKAAKIKSGRFTSPQLIDRWDCITIDEETVTEKLFYEAENVVKARDHSEDIKASEFELLTATAFEIFNQEKVEIGVIEVGMGGRQDATNVLEHPSITVITKIDKDHETFLGTTMEEIAYQKAGIMKIGVPCIVDGSNNPAVVDVLRKNAREVKAASLVLVPQETELQHEIWSTLPKDQFEDHQQMNVALAFEAIKQTLAHKTPTIKTHQLLPAIQKTRWPGRLQIMSIEPLSGRKQDILLDGAHNQQSAKVLGSYVDRKIRQSGRPVTWVVAMSKGKNVHEVLSSFLRPRDNIVAFYFGPVDGMPWVSPEDVNIILGVAQSLDALGHRVGDSQELDGALRVAVDIAKGGPLVIAGSLYLVSDVLRLLRTAEQAR</sequence>
<dbReference type="Gene3D" id="3.90.190.20">
    <property type="entry name" value="Mur ligase, C-terminal domain"/>
    <property type="match status" value="1"/>
</dbReference>
<evidence type="ECO:0000259" key="8">
    <source>
        <dbReference type="Pfam" id="PF08245"/>
    </source>
</evidence>
<dbReference type="InterPro" id="IPR013221">
    <property type="entry name" value="Mur_ligase_cen"/>
</dbReference>
<feature type="domain" description="Mur ligase central" evidence="8">
    <location>
        <begin position="25"/>
        <end position="167"/>
    </location>
</feature>
<name>A0ABR4A8H7_9LECA</name>
<evidence type="ECO:0000256" key="4">
    <source>
        <dbReference type="ARBA" id="ARBA00022741"/>
    </source>
</evidence>
<evidence type="ECO:0000256" key="3">
    <source>
        <dbReference type="ARBA" id="ARBA00022723"/>
    </source>
</evidence>
<organism evidence="9 10">
    <name type="scientific">Stereocaulon virgatum</name>
    <dbReference type="NCBI Taxonomy" id="373712"/>
    <lineage>
        <taxon>Eukaryota</taxon>
        <taxon>Fungi</taxon>
        <taxon>Dikarya</taxon>
        <taxon>Ascomycota</taxon>
        <taxon>Pezizomycotina</taxon>
        <taxon>Lecanoromycetes</taxon>
        <taxon>OSLEUM clade</taxon>
        <taxon>Lecanoromycetidae</taxon>
        <taxon>Lecanorales</taxon>
        <taxon>Lecanorineae</taxon>
        <taxon>Stereocaulaceae</taxon>
        <taxon>Stereocaulon</taxon>
    </lineage>
</organism>
<keyword evidence="10" id="KW-1185">Reference proteome</keyword>
<keyword evidence="7" id="KW-0554">One-carbon metabolism</keyword>
<comment type="caution">
    <text evidence="9">The sequence shown here is derived from an EMBL/GenBank/DDBJ whole genome shotgun (WGS) entry which is preliminary data.</text>
</comment>
<dbReference type="NCBIfam" id="TIGR01499">
    <property type="entry name" value="folC"/>
    <property type="match status" value="1"/>
</dbReference>
<dbReference type="Gene3D" id="3.40.1190.10">
    <property type="entry name" value="Mur-like, catalytic domain"/>
    <property type="match status" value="1"/>
</dbReference>
<dbReference type="PIRSF" id="PIRSF001563">
    <property type="entry name" value="Folylpolyglu_synth"/>
    <property type="match status" value="1"/>
</dbReference>
<evidence type="ECO:0000256" key="7">
    <source>
        <dbReference type="PIRNR" id="PIRNR001563"/>
    </source>
</evidence>
<protein>
    <recommendedName>
        <fullName evidence="7">Dihydrofolate synthetase</fullName>
        <ecNumber evidence="7">6.3.2.12</ecNumber>
    </recommendedName>
</protein>
<comment type="catalytic activity">
    <reaction evidence="7">
        <text>7,8-dihydropteroate + L-glutamate + ATP = 7,8-dihydrofolate + ADP + phosphate + H(+)</text>
        <dbReference type="Rhea" id="RHEA:23584"/>
        <dbReference type="ChEBI" id="CHEBI:15378"/>
        <dbReference type="ChEBI" id="CHEBI:17839"/>
        <dbReference type="ChEBI" id="CHEBI:29985"/>
        <dbReference type="ChEBI" id="CHEBI:30616"/>
        <dbReference type="ChEBI" id="CHEBI:43474"/>
        <dbReference type="ChEBI" id="CHEBI:57451"/>
        <dbReference type="ChEBI" id="CHEBI:456216"/>
        <dbReference type="EC" id="6.3.2.12"/>
    </reaction>
</comment>
<dbReference type="Pfam" id="PF08245">
    <property type="entry name" value="Mur_ligase_M"/>
    <property type="match status" value="1"/>
</dbReference>
<proteinExistence type="inferred from homology"/>
<dbReference type="SUPFAM" id="SSF53244">
    <property type="entry name" value="MurD-like peptide ligases, peptide-binding domain"/>
    <property type="match status" value="1"/>
</dbReference>
<comment type="similarity">
    <text evidence="1 7">Belongs to the folylpolyglutamate synthase family.</text>
</comment>
<dbReference type="InterPro" id="IPR018109">
    <property type="entry name" value="Folylpolyglutamate_synth_CS"/>
</dbReference>